<gene>
    <name evidence="8" type="ORF">I2501_01380</name>
</gene>
<feature type="transmembrane region" description="Helical" evidence="7">
    <location>
        <begin position="79"/>
        <end position="97"/>
    </location>
</feature>
<feature type="transmembrane region" description="Helical" evidence="7">
    <location>
        <begin position="54"/>
        <end position="73"/>
    </location>
</feature>
<dbReference type="EMBL" id="JADPRT010000001">
    <property type="protein sequence ID" value="MBF9066688.1"/>
    <property type="molecule type" value="Genomic_DNA"/>
</dbReference>
<dbReference type="GO" id="GO:0016682">
    <property type="term" value="F:oxidoreductase activity, acting on diphenols and related substances as donors, oxygen as acceptor"/>
    <property type="evidence" value="ECO:0007669"/>
    <property type="project" value="TreeGrafter"/>
</dbReference>
<dbReference type="GO" id="GO:0005886">
    <property type="term" value="C:plasma membrane"/>
    <property type="evidence" value="ECO:0007669"/>
    <property type="project" value="UniProtKB-SubCell"/>
</dbReference>
<evidence type="ECO:0000256" key="2">
    <source>
        <dbReference type="ARBA" id="ARBA00007543"/>
    </source>
</evidence>
<comment type="subcellular location">
    <subcellularLocation>
        <location evidence="1">Cell membrane</location>
        <topology evidence="1">Multi-pass membrane protein</topology>
    </subcellularLocation>
</comment>
<comment type="similarity">
    <text evidence="2">Belongs to the cytochrome ubiquinol oxidase subunit 2 family.</text>
</comment>
<reference evidence="8" key="1">
    <citation type="submission" date="2020-11" db="EMBL/GenBank/DDBJ databases">
        <title>Isolation and identification of active actinomycetes.</title>
        <authorList>
            <person name="Yu B."/>
        </authorList>
    </citation>
    <scope>NUCLEOTIDE SEQUENCE</scope>
    <source>
        <strain evidence="8">NEAU-YB345</strain>
    </source>
</reference>
<dbReference type="GO" id="GO:0009055">
    <property type="term" value="F:electron transfer activity"/>
    <property type="evidence" value="ECO:0007669"/>
    <property type="project" value="TreeGrafter"/>
</dbReference>
<organism evidence="8 9">
    <name type="scientific">Streptacidiphilus fuscans</name>
    <dbReference type="NCBI Taxonomy" id="2789292"/>
    <lineage>
        <taxon>Bacteria</taxon>
        <taxon>Bacillati</taxon>
        <taxon>Actinomycetota</taxon>
        <taxon>Actinomycetes</taxon>
        <taxon>Kitasatosporales</taxon>
        <taxon>Streptomycetaceae</taxon>
        <taxon>Streptacidiphilus</taxon>
    </lineage>
</organism>
<protein>
    <submittedName>
        <fullName evidence="8">Cytochrome d ubiquinol oxidase subunit II</fullName>
    </submittedName>
</protein>
<evidence type="ECO:0000256" key="4">
    <source>
        <dbReference type="ARBA" id="ARBA00022692"/>
    </source>
</evidence>
<name>A0A931AY42_9ACTN</name>
<dbReference type="RefSeq" id="WP_196191880.1">
    <property type="nucleotide sequence ID" value="NZ_JADPRT010000001.1"/>
</dbReference>
<dbReference type="GO" id="GO:0019646">
    <property type="term" value="P:aerobic electron transport chain"/>
    <property type="evidence" value="ECO:0007669"/>
    <property type="project" value="TreeGrafter"/>
</dbReference>
<evidence type="ECO:0000256" key="5">
    <source>
        <dbReference type="ARBA" id="ARBA00022989"/>
    </source>
</evidence>
<sequence>MLEYATYGLVLLSLGMYVVLDGYDLGVGMLSLFDRGERRRPYIELIATAWDANESWIVLAGVVMWAGLPGVYATVLPGVYLPLIGMLMSIILRGVGLEMQSAARGYRRGWALLFGIASVTATVCQGLVIGTVLSGLSQRGGSFDGPVYGWISPYSVLCALGLLVVHLLAGAAWLQDKTEGPARERAGRAGRPLLVGTAIATLILGFGLEVADPMTFHFDQPWRAAVYWTAVAGAVVGGALAWHGFGRRPDWRPFVGVVTAEVCGLVALVAATVPIVVPADLTLRQASSPSSSQLFLVVGVGLCMPVVLAYNTYAWWAFRGKYADPAVEPLAPLRRSRPGRPAPAEERVTPVVVARRLGVVLLVVVLAAMAQDVFGGVSQWLDPVGIGVLCAFGLVVWVVGERRDHRDGLFDLEIDAEAEGVADAGADAGSGPMASGEQA</sequence>
<keyword evidence="6 7" id="KW-0472">Membrane</keyword>
<dbReference type="PANTHER" id="PTHR43141">
    <property type="entry name" value="CYTOCHROME BD2 SUBUNIT II"/>
    <property type="match status" value="1"/>
</dbReference>
<feature type="transmembrane region" description="Helical" evidence="7">
    <location>
        <begin position="222"/>
        <end position="242"/>
    </location>
</feature>
<dbReference type="PANTHER" id="PTHR43141:SF4">
    <property type="entry name" value="CYTOCHROME BD2 SUBUNIT II"/>
    <property type="match status" value="1"/>
</dbReference>
<dbReference type="Proteomes" id="UP000657385">
    <property type="component" value="Unassembled WGS sequence"/>
</dbReference>
<feature type="transmembrane region" description="Helical" evidence="7">
    <location>
        <begin position="380"/>
        <end position="400"/>
    </location>
</feature>
<comment type="caution">
    <text evidence="8">The sequence shown here is derived from an EMBL/GenBank/DDBJ whole genome shotgun (WGS) entry which is preliminary data.</text>
</comment>
<feature type="transmembrane region" description="Helical" evidence="7">
    <location>
        <begin position="357"/>
        <end position="374"/>
    </location>
</feature>
<evidence type="ECO:0000313" key="8">
    <source>
        <dbReference type="EMBL" id="MBF9066688.1"/>
    </source>
</evidence>
<feature type="transmembrane region" description="Helical" evidence="7">
    <location>
        <begin position="6"/>
        <end position="33"/>
    </location>
</feature>
<feature type="transmembrane region" description="Helical" evidence="7">
    <location>
        <begin position="193"/>
        <end position="210"/>
    </location>
</feature>
<evidence type="ECO:0000256" key="3">
    <source>
        <dbReference type="ARBA" id="ARBA00022475"/>
    </source>
</evidence>
<keyword evidence="5 7" id="KW-1133">Transmembrane helix</keyword>
<dbReference type="InterPro" id="IPR003317">
    <property type="entry name" value="Cyt-d_oxidase_su2"/>
</dbReference>
<keyword evidence="3" id="KW-1003">Cell membrane</keyword>
<evidence type="ECO:0000256" key="7">
    <source>
        <dbReference type="SAM" id="Phobius"/>
    </source>
</evidence>
<dbReference type="Pfam" id="PF02322">
    <property type="entry name" value="Cyt_bd_oxida_II"/>
    <property type="match status" value="1"/>
</dbReference>
<evidence type="ECO:0000256" key="1">
    <source>
        <dbReference type="ARBA" id="ARBA00004651"/>
    </source>
</evidence>
<keyword evidence="4 7" id="KW-0812">Transmembrane</keyword>
<dbReference type="GO" id="GO:0070069">
    <property type="term" value="C:cytochrome complex"/>
    <property type="evidence" value="ECO:0007669"/>
    <property type="project" value="TreeGrafter"/>
</dbReference>
<feature type="transmembrane region" description="Helical" evidence="7">
    <location>
        <begin position="295"/>
        <end position="316"/>
    </location>
</feature>
<dbReference type="AlphaFoldDB" id="A0A931AY42"/>
<feature type="transmembrane region" description="Helical" evidence="7">
    <location>
        <begin position="254"/>
        <end position="275"/>
    </location>
</feature>
<feature type="transmembrane region" description="Helical" evidence="7">
    <location>
        <begin position="153"/>
        <end position="173"/>
    </location>
</feature>
<evidence type="ECO:0000313" key="9">
    <source>
        <dbReference type="Proteomes" id="UP000657385"/>
    </source>
</evidence>
<feature type="transmembrane region" description="Helical" evidence="7">
    <location>
        <begin position="109"/>
        <end position="133"/>
    </location>
</feature>
<accession>A0A931AY42</accession>
<keyword evidence="9" id="KW-1185">Reference proteome</keyword>
<evidence type="ECO:0000256" key="6">
    <source>
        <dbReference type="ARBA" id="ARBA00023136"/>
    </source>
</evidence>
<proteinExistence type="inferred from homology"/>